<reference evidence="1 2" key="1">
    <citation type="submission" date="2016-09" db="EMBL/GenBank/DDBJ databases">
        <title>Aspergillus awamori IFM 58123T.</title>
        <authorList>
            <person name="Kusuya Y."/>
            <person name="Shimizu M."/>
            <person name="Takahashi H."/>
            <person name="Yaguchi T."/>
        </authorList>
    </citation>
    <scope>NUCLEOTIDE SEQUENCE [LARGE SCALE GENOMIC DNA]</scope>
    <source>
        <strain evidence="1 2">IFM 58123</strain>
    </source>
</reference>
<evidence type="ECO:0000313" key="1">
    <source>
        <dbReference type="EMBL" id="GCB19909.1"/>
    </source>
</evidence>
<proteinExistence type="predicted"/>
<protein>
    <submittedName>
        <fullName evidence="1">Uncharacterized protein</fullName>
    </submittedName>
</protein>
<dbReference type="AlphaFoldDB" id="A0A401KL45"/>
<accession>A0A401KL45</accession>
<gene>
    <name evidence="1" type="ORF">AAWM_02794</name>
</gene>
<evidence type="ECO:0000313" key="2">
    <source>
        <dbReference type="Proteomes" id="UP000286921"/>
    </source>
</evidence>
<dbReference type="EMBL" id="BDHI01000002">
    <property type="protein sequence ID" value="GCB19909.1"/>
    <property type="molecule type" value="Genomic_DNA"/>
</dbReference>
<comment type="caution">
    <text evidence="1">The sequence shown here is derived from an EMBL/GenBank/DDBJ whole genome shotgun (WGS) entry which is preliminary data.</text>
</comment>
<dbReference type="Proteomes" id="UP000286921">
    <property type="component" value="Unassembled WGS sequence"/>
</dbReference>
<name>A0A401KL45_ASPAW</name>
<sequence length="309" mass="34397">MATDELIHRINWSPAALSKEPLSIAHVMFVLTDKESEILSAYQTQLAHEGITTVVIDDAIQIDSLITPKSVVVYIPLTAKHKDDIYAAATQACTGLINIQSSNMSSFLSFLCAQTIGRVLPINVDRLPIVGRRLPALDGVEQDDAGSCPVNPPLSTMERTVFSPGGCLVYGYPSTGGVLIKSANLVDLLFLSLPRFQAVQRASSVDEDRFCKLLRRTGATWWLSREDELEAVLGVRKMTEEEKRVLVFGWPADGVGVWVLRFANAKEMPRDFMRISFAMNMEERIQIMREYGATFVEDVSQVEELRETL</sequence>
<keyword evidence="2" id="KW-1185">Reference proteome</keyword>
<organism evidence="1 2">
    <name type="scientific">Aspergillus awamori</name>
    <name type="common">Black koji mold</name>
    <dbReference type="NCBI Taxonomy" id="105351"/>
    <lineage>
        <taxon>Eukaryota</taxon>
        <taxon>Fungi</taxon>
        <taxon>Dikarya</taxon>
        <taxon>Ascomycota</taxon>
        <taxon>Pezizomycotina</taxon>
        <taxon>Eurotiomycetes</taxon>
        <taxon>Eurotiomycetidae</taxon>
        <taxon>Eurotiales</taxon>
        <taxon>Aspergillaceae</taxon>
        <taxon>Aspergillus</taxon>
    </lineage>
</organism>